<evidence type="ECO:0008006" key="3">
    <source>
        <dbReference type="Google" id="ProtNLM"/>
    </source>
</evidence>
<sequence length="129" mass="14769">MQACNSCGICCTKYSDGGLSATQQEIEMWSLFRPEVSEYVKNGRIWMHPQTGHQLSVCPWLRKEPNVARYSCAIYEDRPDDCKYYPVTIQQMVDDHCEMLEPGDTDNPKQAQITLDKIMCGSRPSLLSR</sequence>
<dbReference type="InterPro" id="IPR005358">
    <property type="entry name" value="Puta_zinc/iron-chelating_dom"/>
</dbReference>
<protein>
    <recommendedName>
        <fullName evidence="3">YkgJ family cysteine cluster protein</fullName>
    </recommendedName>
</protein>
<evidence type="ECO:0000313" key="2">
    <source>
        <dbReference type="Proteomes" id="UP001500359"/>
    </source>
</evidence>
<dbReference type="Proteomes" id="UP001500359">
    <property type="component" value="Unassembled WGS sequence"/>
</dbReference>
<comment type="caution">
    <text evidence="1">The sequence shown here is derived from an EMBL/GenBank/DDBJ whole genome shotgun (WGS) entry which is preliminary data.</text>
</comment>
<dbReference type="RefSeq" id="WP_343856031.1">
    <property type="nucleotide sequence ID" value="NZ_BAAAFD010000001.1"/>
</dbReference>
<proteinExistence type="predicted"/>
<dbReference type="EMBL" id="BAAAFD010000001">
    <property type="protein sequence ID" value="GAA0852803.1"/>
    <property type="molecule type" value="Genomic_DNA"/>
</dbReference>
<dbReference type="Pfam" id="PF03692">
    <property type="entry name" value="CxxCxxCC"/>
    <property type="match status" value="1"/>
</dbReference>
<name>A0ABN1LCZ6_9ALTE</name>
<accession>A0ABN1LCZ6</accession>
<organism evidence="1 2">
    <name type="scientific">Aliiglaciecola litoralis</name>
    <dbReference type="NCBI Taxonomy" id="582857"/>
    <lineage>
        <taxon>Bacteria</taxon>
        <taxon>Pseudomonadati</taxon>
        <taxon>Pseudomonadota</taxon>
        <taxon>Gammaproteobacteria</taxon>
        <taxon>Alteromonadales</taxon>
        <taxon>Alteromonadaceae</taxon>
        <taxon>Aliiglaciecola</taxon>
    </lineage>
</organism>
<reference evidence="1 2" key="1">
    <citation type="journal article" date="2019" name="Int. J. Syst. Evol. Microbiol.">
        <title>The Global Catalogue of Microorganisms (GCM) 10K type strain sequencing project: providing services to taxonomists for standard genome sequencing and annotation.</title>
        <authorList>
            <consortium name="The Broad Institute Genomics Platform"/>
            <consortium name="The Broad Institute Genome Sequencing Center for Infectious Disease"/>
            <person name="Wu L."/>
            <person name="Ma J."/>
        </authorList>
    </citation>
    <scope>NUCLEOTIDE SEQUENCE [LARGE SCALE GENOMIC DNA]</scope>
    <source>
        <strain evidence="1 2">JCM 15896</strain>
    </source>
</reference>
<keyword evidence="2" id="KW-1185">Reference proteome</keyword>
<evidence type="ECO:0000313" key="1">
    <source>
        <dbReference type="EMBL" id="GAA0852803.1"/>
    </source>
</evidence>
<gene>
    <name evidence="1" type="ORF">GCM10009114_03880</name>
</gene>